<dbReference type="OrthoDB" id="9815195at2"/>
<evidence type="ECO:0000313" key="2">
    <source>
        <dbReference type="Proteomes" id="UP000294616"/>
    </source>
</evidence>
<sequence length="269" mass="29754">MDVRKITLFPKLILLVIAIITLSWVPVNSVNENSFKVNKKSSVLSPVKLLESEASTIYENTKLADVGLSFNVFEQAYIGFLNLKKSDKISEDASVLSIADFDQSSKAKRLWILDLKTDSLLLNTWVSHGRGSGNDMATKFSNLSNSYQSSLGFYVTGEVYRGKHGRSLRLDGMDNGFNDNARDRAIVLHGAPYVSSQAIKSLNRLGLSHGCPAVPLELTNQIIDLIKEKTVLYIHASSPVYHSVYLDSEEAGKHLLAYTHLDSTFQVGI</sequence>
<proteinExistence type="predicted"/>
<evidence type="ECO:0000313" key="1">
    <source>
        <dbReference type="EMBL" id="TCK83179.1"/>
    </source>
</evidence>
<dbReference type="EMBL" id="SMGO01000002">
    <property type="protein sequence ID" value="TCK83179.1"/>
    <property type="molecule type" value="Genomic_DNA"/>
</dbReference>
<protein>
    <submittedName>
        <fullName evidence="1">L,D-transpeptidase-like protein</fullName>
    </submittedName>
</protein>
<keyword evidence="2" id="KW-1185">Reference proteome</keyword>
<gene>
    <name evidence="1" type="ORF">C8N28_1769</name>
</gene>
<reference evidence="1 2" key="1">
    <citation type="submission" date="2019-03" db="EMBL/GenBank/DDBJ databases">
        <title>Genomic Encyclopedia of Archaeal and Bacterial Type Strains, Phase II (KMG-II): from individual species to whole genera.</title>
        <authorList>
            <person name="Goeker M."/>
        </authorList>
    </citation>
    <scope>NUCLEOTIDE SEQUENCE [LARGE SCALE GENOMIC DNA]</scope>
    <source>
        <strain evidence="1 2">DSM 22554</strain>
    </source>
</reference>
<dbReference type="AlphaFoldDB" id="A0A4R1M0X1"/>
<dbReference type="RefSeq" id="WP_132223908.1">
    <property type="nucleotide sequence ID" value="NZ_SMGO01000002.1"/>
</dbReference>
<comment type="caution">
    <text evidence="1">The sequence shown here is derived from an EMBL/GenBank/DDBJ whole genome shotgun (WGS) entry which is preliminary data.</text>
</comment>
<accession>A0A4R1M0X1</accession>
<name>A0A4R1M0X1_9SPHI</name>
<dbReference type="PANTHER" id="PTHR38477:SF1">
    <property type="entry name" value="MUREIN L,D-TRANSPEPTIDASE CATALYTIC DOMAIN FAMILY PROTEIN"/>
    <property type="match status" value="1"/>
</dbReference>
<dbReference type="Pfam" id="PF13645">
    <property type="entry name" value="YkuD_2"/>
    <property type="match status" value="1"/>
</dbReference>
<dbReference type="Proteomes" id="UP000294616">
    <property type="component" value="Unassembled WGS sequence"/>
</dbReference>
<dbReference type="PANTHER" id="PTHR38477">
    <property type="entry name" value="HYPOTHETICAL EXPORTED PROTEIN"/>
    <property type="match status" value="1"/>
</dbReference>
<organism evidence="1 2">
    <name type="scientific">Albibacterium bauzanense</name>
    <dbReference type="NCBI Taxonomy" id="653929"/>
    <lineage>
        <taxon>Bacteria</taxon>
        <taxon>Pseudomonadati</taxon>
        <taxon>Bacteroidota</taxon>
        <taxon>Sphingobacteriia</taxon>
        <taxon>Sphingobacteriales</taxon>
        <taxon>Sphingobacteriaceae</taxon>
        <taxon>Albibacterium</taxon>
    </lineage>
</organism>
<dbReference type="InterPro" id="IPR032676">
    <property type="entry name" value="YkuD_2"/>
</dbReference>